<reference evidence="2" key="1">
    <citation type="submission" date="2016-01" db="EMBL/GenBank/DDBJ databases">
        <authorList>
            <person name="Mitreva M."/>
            <person name="Pepin K.H."/>
            <person name="Mihindukulasuriya K.A."/>
            <person name="Fulton R."/>
            <person name="Fronick C."/>
            <person name="O'Laughlin M."/>
            <person name="Miner T."/>
            <person name="Herter B."/>
            <person name="Rosa B.A."/>
            <person name="Cordes M."/>
            <person name="Tomlinson C."/>
            <person name="Wollam A."/>
            <person name="Palsikar V.B."/>
            <person name="Mardis E.R."/>
            <person name="Wilson R.K."/>
        </authorList>
    </citation>
    <scope>NUCLEOTIDE SEQUENCE [LARGE SCALE GENOMIC DNA]</scope>
    <source>
        <strain evidence="2">MJR7716</strain>
    </source>
</reference>
<gene>
    <name evidence="1" type="ORF">HMPREF3226_00710</name>
</gene>
<accession>A0A133QHS9</accession>
<name>A0A133QHS9_9BACT</name>
<dbReference type="Proteomes" id="UP000070533">
    <property type="component" value="Unassembled WGS sequence"/>
</dbReference>
<protein>
    <submittedName>
        <fullName evidence="1">Uncharacterized protein</fullName>
    </submittedName>
</protein>
<proteinExistence type="predicted"/>
<dbReference type="AlphaFoldDB" id="A0A133QHS9"/>
<keyword evidence="2" id="KW-1185">Reference proteome</keyword>
<evidence type="ECO:0000313" key="1">
    <source>
        <dbReference type="EMBL" id="KXA42353.1"/>
    </source>
</evidence>
<comment type="caution">
    <text evidence="1">The sequence shown here is derived from an EMBL/GenBank/DDBJ whole genome shotgun (WGS) entry which is preliminary data.</text>
</comment>
<dbReference type="PATRIC" id="fig|28128.5.peg.717"/>
<dbReference type="EMBL" id="LRQG01000037">
    <property type="protein sequence ID" value="KXA42353.1"/>
    <property type="molecule type" value="Genomic_DNA"/>
</dbReference>
<organism evidence="1 2">
    <name type="scientific">Prevotella corporis</name>
    <dbReference type="NCBI Taxonomy" id="28128"/>
    <lineage>
        <taxon>Bacteria</taxon>
        <taxon>Pseudomonadati</taxon>
        <taxon>Bacteroidota</taxon>
        <taxon>Bacteroidia</taxon>
        <taxon>Bacteroidales</taxon>
        <taxon>Prevotellaceae</taxon>
        <taxon>Prevotella</taxon>
    </lineage>
</organism>
<evidence type="ECO:0000313" key="2">
    <source>
        <dbReference type="Proteomes" id="UP000070533"/>
    </source>
</evidence>
<sequence length="39" mass="4728">MNRPFFYWLKGVSYDKAPIGSAHRNREFRNQRNSKKSLQ</sequence>